<dbReference type="InterPro" id="IPR026265">
    <property type="entry name" value="LptC"/>
</dbReference>
<dbReference type="PANTHER" id="PTHR37481:SF1">
    <property type="entry name" value="LIPOPOLYSACCHARIDE EXPORT SYSTEM PROTEIN LPTC"/>
    <property type="match status" value="1"/>
</dbReference>
<dbReference type="Gene3D" id="2.60.450.10">
    <property type="entry name" value="Lipopolysaccharide (LPS) transport protein A like domain"/>
    <property type="match status" value="1"/>
</dbReference>
<evidence type="ECO:0000256" key="2">
    <source>
        <dbReference type="ARBA" id="ARBA00022519"/>
    </source>
</evidence>
<evidence type="ECO:0000256" key="5">
    <source>
        <dbReference type="ARBA" id="ARBA00023136"/>
    </source>
</evidence>
<keyword evidence="7" id="KW-1185">Reference proteome</keyword>
<evidence type="ECO:0000256" key="4">
    <source>
        <dbReference type="ARBA" id="ARBA00022989"/>
    </source>
</evidence>
<evidence type="ECO:0000256" key="3">
    <source>
        <dbReference type="ARBA" id="ARBA00022692"/>
    </source>
</evidence>
<accession>A0ABN6FTM9</accession>
<evidence type="ECO:0008006" key="8">
    <source>
        <dbReference type="Google" id="ProtNLM"/>
    </source>
</evidence>
<dbReference type="RefSeq" id="WP_213433784.1">
    <property type="nucleotide sequence ID" value="NZ_AP024545.1"/>
</dbReference>
<keyword evidence="3" id="KW-0812">Transmembrane</keyword>
<dbReference type="InterPro" id="IPR052363">
    <property type="entry name" value="LPS_export_LptC"/>
</dbReference>
<gene>
    <name evidence="6" type="ORF">LYSCAS_18600</name>
</gene>
<dbReference type="InterPro" id="IPR010664">
    <property type="entry name" value="LipoPS_assembly_LptC-rel"/>
</dbReference>
<keyword evidence="1" id="KW-1003">Cell membrane</keyword>
<organism evidence="6 7">
    <name type="scientific">Noviluteimonas caseinilytica</name>
    <dbReference type="NCBI Taxonomy" id="2675101"/>
    <lineage>
        <taxon>Bacteria</taxon>
        <taxon>Pseudomonadati</taxon>
        <taxon>Pseudomonadota</taxon>
        <taxon>Gammaproteobacteria</taxon>
        <taxon>Lysobacterales</taxon>
        <taxon>Lysobacteraceae</taxon>
        <taxon>Noviluteimonas</taxon>
    </lineage>
</organism>
<proteinExistence type="predicted"/>
<protein>
    <recommendedName>
        <fullName evidence="8">LPS export ABC transporter periplasmic protein LptC</fullName>
    </recommendedName>
</protein>
<keyword evidence="4" id="KW-1133">Transmembrane helix</keyword>
<dbReference type="EMBL" id="AP024545">
    <property type="protein sequence ID" value="BCT92836.1"/>
    <property type="molecule type" value="Genomic_DNA"/>
</dbReference>
<dbReference type="Pfam" id="PF06835">
    <property type="entry name" value="LptC"/>
    <property type="match status" value="1"/>
</dbReference>
<keyword evidence="5" id="KW-0472">Membrane</keyword>
<keyword evidence="2" id="KW-0997">Cell inner membrane</keyword>
<evidence type="ECO:0000313" key="7">
    <source>
        <dbReference type="Proteomes" id="UP000681317"/>
    </source>
</evidence>
<evidence type="ECO:0000313" key="6">
    <source>
        <dbReference type="EMBL" id="BCT92836.1"/>
    </source>
</evidence>
<dbReference type="PANTHER" id="PTHR37481">
    <property type="entry name" value="LIPOPOLYSACCHARIDE EXPORT SYSTEM PROTEIN LPTC"/>
    <property type="match status" value="1"/>
</dbReference>
<name>A0ABN6FTM9_9GAMM</name>
<sequence length="194" mass="20668">MSTRGWLTLGLAAAAAISGWSIWQHRPPKSALVAVDSRSDYVLQDFEVVVLDNLGHESFTLQAPRLARSPGDRTMTLATPTFLIPAAATAGAVPTREAGWIVTSQTGWVSAAGDELRLAGTVLAKTAGTRAQPIEMATEQLNVFPHANRATSPTTVTVTQPGSILRGQGMEALLDSKRVRLTSNVKVHYAPQAR</sequence>
<dbReference type="Proteomes" id="UP000681317">
    <property type="component" value="Chromosome"/>
</dbReference>
<evidence type="ECO:0000256" key="1">
    <source>
        <dbReference type="ARBA" id="ARBA00022475"/>
    </source>
</evidence>
<reference evidence="6 7" key="1">
    <citation type="submission" date="2021-03" db="EMBL/GenBank/DDBJ databases">
        <title>Complete Genome Sequences of Two Lysobacter Strains Isolated from Sea Water (Lysobacter caseinilyticus) and Soil (Lysobacter helvus) in South Korea.</title>
        <authorList>
            <person name="Watanabe Y."/>
            <person name="Arakawa K."/>
        </authorList>
    </citation>
    <scope>NUCLEOTIDE SEQUENCE [LARGE SCALE GENOMIC DNA]</scope>
    <source>
        <strain evidence="6 7">KVB24</strain>
    </source>
</reference>
<dbReference type="NCBIfam" id="TIGR04409">
    <property type="entry name" value="LptC_YrbK"/>
    <property type="match status" value="1"/>
</dbReference>